<evidence type="ECO:0000259" key="4">
    <source>
        <dbReference type="PROSITE" id="PS50937"/>
    </source>
</evidence>
<name>A0A841HYV4_9DEIO</name>
<gene>
    <name evidence="5" type="ORF">HNR42_001498</name>
</gene>
<dbReference type="GO" id="GO:0003677">
    <property type="term" value="F:DNA binding"/>
    <property type="evidence" value="ECO:0007669"/>
    <property type="project" value="UniProtKB-KW"/>
</dbReference>
<dbReference type="Pfam" id="PF13411">
    <property type="entry name" value="MerR_1"/>
    <property type="match status" value="1"/>
</dbReference>
<dbReference type="SMART" id="SM00422">
    <property type="entry name" value="HTH_MERR"/>
    <property type="match status" value="1"/>
</dbReference>
<keyword evidence="1" id="KW-0805">Transcription regulation</keyword>
<organism evidence="5 6">
    <name type="scientific">Deinobacterium chartae</name>
    <dbReference type="NCBI Taxonomy" id="521158"/>
    <lineage>
        <taxon>Bacteria</taxon>
        <taxon>Thermotogati</taxon>
        <taxon>Deinococcota</taxon>
        <taxon>Deinococci</taxon>
        <taxon>Deinococcales</taxon>
        <taxon>Deinococcaceae</taxon>
        <taxon>Deinobacterium</taxon>
    </lineage>
</organism>
<dbReference type="PROSITE" id="PS50937">
    <property type="entry name" value="HTH_MERR_2"/>
    <property type="match status" value="1"/>
</dbReference>
<feature type="domain" description="HTH merR-type" evidence="4">
    <location>
        <begin position="3"/>
        <end position="71"/>
    </location>
</feature>
<comment type="caution">
    <text evidence="5">The sequence shown here is derived from an EMBL/GenBank/DDBJ whole genome shotgun (WGS) entry which is preliminary data.</text>
</comment>
<evidence type="ECO:0000313" key="5">
    <source>
        <dbReference type="EMBL" id="MBB6098073.1"/>
    </source>
</evidence>
<keyword evidence="3" id="KW-0804">Transcription</keyword>
<dbReference type="InterPro" id="IPR009061">
    <property type="entry name" value="DNA-bd_dom_put_sf"/>
</dbReference>
<dbReference type="AlphaFoldDB" id="A0A841HYV4"/>
<keyword evidence="6" id="KW-1185">Reference proteome</keyword>
<dbReference type="Proteomes" id="UP000569951">
    <property type="component" value="Unassembled WGS sequence"/>
</dbReference>
<evidence type="ECO:0000256" key="3">
    <source>
        <dbReference type="ARBA" id="ARBA00023163"/>
    </source>
</evidence>
<sequence>MQTMRIGQLARASGVSVRAIRHYDQLGLLTAAREDNRYRVFAPEDVERVKLIQLFLGAGFKLDEIREHAPCFRYGHAPLEAPIEEVRALYERKIADVDAQIAALQQLRSKLVAGMHQLDTQTCGGQVRPHS</sequence>
<proteinExistence type="predicted"/>
<protein>
    <submittedName>
        <fullName evidence="5">DNA-binding transcriptional MerR regulator</fullName>
    </submittedName>
</protein>
<evidence type="ECO:0000313" key="6">
    <source>
        <dbReference type="Proteomes" id="UP000569951"/>
    </source>
</evidence>
<dbReference type="InterPro" id="IPR047057">
    <property type="entry name" value="MerR_fam"/>
</dbReference>
<evidence type="ECO:0000256" key="2">
    <source>
        <dbReference type="ARBA" id="ARBA00023125"/>
    </source>
</evidence>
<dbReference type="SUPFAM" id="SSF46955">
    <property type="entry name" value="Putative DNA-binding domain"/>
    <property type="match status" value="1"/>
</dbReference>
<dbReference type="Gene3D" id="1.10.1660.10">
    <property type="match status" value="1"/>
</dbReference>
<dbReference type="InterPro" id="IPR000551">
    <property type="entry name" value="MerR-type_HTH_dom"/>
</dbReference>
<evidence type="ECO:0000256" key="1">
    <source>
        <dbReference type="ARBA" id="ARBA00023015"/>
    </source>
</evidence>
<dbReference type="GO" id="GO:0003700">
    <property type="term" value="F:DNA-binding transcription factor activity"/>
    <property type="evidence" value="ECO:0007669"/>
    <property type="project" value="InterPro"/>
</dbReference>
<dbReference type="EMBL" id="JACHHG010000005">
    <property type="protein sequence ID" value="MBB6098073.1"/>
    <property type="molecule type" value="Genomic_DNA"/>
</dbReference>
<dbReference type="PANTHER" id="PTHR30204">
    <property type="entry name" value="REDOX-CYCLING DRUG-SENSING TRANSCRIPTIONAL ACTIVATOR SOXR"/>
    <property type="match status" value="1"/>
</dbReference>
<reference evidence="5 6" key="1">
    <citation type="submission" date="2020-08" db="EMBL/GenBank/DDBJ databases">
        <title>Genomic Encyclopedia of Type Strains, Phase IV (KMG-IV): sequencing the most valuable type-strain genomes for metagenomic binning, comparative biology and taxonomic classification.</title>
        <authorList>
            <person name="Goeker M."/>
        </authorList>
    </citation>
    <scope>NUCLEOTIDE SEQUENCE [LARGE SCALE GENOMIC DNA]</scope>
    <source>
        <strain evidence="5 6">DSM 21458</strain>
    </source>
</reference>
<keyword evidence="2 5" id="KW-0238">DNA-binding</keyword>
<dbReference type="PROSITE" id="PS00552">
    <property type="entry name" value="HTH_MERR_1"/>
    <property type="match status" value="1"/>
</dbReference>
<dbReference type="PANTHER" id="PTHR30204:SF94">
    <property type="entry name" value="HEAVY METAL-DEPENDENT TRANSCRIPTIONAL REGULATOR HI_0293-RELATED"/>
    <property type="match status" value="1"/>
</dbReference>
<dbReference type="PRINTS" id="PR00040">
    <property type="entry name" value="HTHMERR"/>
</dbReference>
<dbReference type="RefSeq" id="WP_183986153.1">
    <property type="nucleotide sequence ID" value="NZ_JACHHG010000005.1"/>
</dbReference>
<accession>A0A841HYV4</accession>